<dbReference type="RefSeq" id="WP_106182702.1">
    <property type="nucleotide sequence ID" value="NZ_MUHY01000001.1"/>
</dbReference>
<dbReference type="InterPro" id="IPR022941">
    <property type="entry name" value="SRP54"/>
</dbReference>
<evidence type="ECO:0000259" key="11">
    <source>
        <dbReference type="PROSITE" id="PS00300"/>
    </source>
</evidence>
<dbReference type="SMART" id="SM00963">
    <property type="entry name" value="SRP54_N"/>
    <property type="match status" value="1"/>
</dbReference>
<reference evidence="12 13" key="1">
    <citation type="journal article" date="2017" name="Front. Microbiol.">
        <title>Genome of Ca. Pandoraea novymonadis, an Endosymbiotic Bacterium of the Trypanosomatid Novymonas esmeraldas.</title>
        <authorList>
            <person name="Kostygov A.Y."/>
            <person name="Butenko A."/>
            <person name="Nenarokova A."/>
            <person name="Tashyreva D."/>
            <person name="Flegontov P."/>
            <person name="Lukes J."/>
            <person name="Yurchenko V."/>
        </authorList>
    </citation>
    <scope>NUCLEOTIDE SEQUENCE [LARGE SCALE GENOMIC DNA]</scope>
    <source>
        <strain evidence="12 13">E262</strain>
    </source>
</reference>
<comment type="similarity">
    <text evidence="1 10">Belongs to the GTP-binding SRP family. SRP54 subfamily.</text>
</comment>
<dbReference type="SMART" id="SM00382">
    <property type="entry name" value="AAA"/>
    <property type="match status" value="1"/>
</dbReference>
<sequence>MLNNLTARLAKVVKTIRGEARLTEVNTKEMLREVRIALLEADVALPVVRDFITKVKEKALGEEVISSLLPGEALVSVVHRELTVLMGGDYDSRATELNLATTPPAVMLMVGLQGAGKTTTVGKLAKLLRGKKKKVLTVSTDVYRPAAITQLKTVTGQAGAEFFPSSSEQNPIDIARAALDWAKKHHHDVLLVDTAGRLGIDEAMMQEISMLHTALNPIETLFVVDAMLGQDALNTARAFNDTVSLTGIVLTKIDGDSRGGAALSVRYLTGCPIKFVGVGEKIDGLEIFYPERMANRILGMGDILSLIEEAQRGVDLQTEKKLAQNKKDGDFDLNYFKMQIGQMNKMGGLSKLMDKLPAQFQVATNETHMDQAEKSVRRMEGIINAMTPAERAKPELIKASRKRRIAAGAGVQVQEVNRMLAQYEQMRTMMKKLKGGGMMKMMRSMRGLMSGMH</sequence>
<dbReference type="EC" id="3.6.5.4" evidence="10"/>
<dbReference type="InterPro" id="IPR027417">
    <property type="entry name" value="P-loop_NTPase"/>
</dbReference>
<dbReference type="PANTHER" id="PTHR11564:SF5">
    <property type="entry name" value="SIGNAL RECOGNITION PARTICLE SUBUNIT SRP54"/>
    <property type="match status" value="1"/>
</dbReference>
<proteinExistence type="inferred from homology"/>
<keyword evidence="2 10" id="KW-0963">Cytoplasm</keyword>
<dbReference type="InterPro" id="IPR004125">
    <property type="entry name" value="Signal_recog_particle_SRP54_M"/>
</dbReference>
<feature type="binding site" evidence="10">
    <location>
        <begin position="111"/>
        <end position="118"/>
    </location>
    <ligand>
        <name>GTP</name>
        <dbReference type="ChEBI" id="CHEBI:37565"/>
    </ligand>
</feature>
<dbReference type="Pfam" id="PF02881">
    <property type="entry name" value="SRP54_N"/>
    <property type="match status" value="1"/>
</dbReference>
<dbReference type="EMBL" id="MUHY01000001">
    <property type="protein sequence ID" value="PSB92381.1"/>
    <property type="molecule type" value="Genomic_DNA"/>
</dbReference>
<evidence type="ECO:0000313" key="13">
    <source>
        <dbReference type="Proteomes" id="UP000242660"/>
    </source>
</evidence>
<comment type="domain">
    <text evidence="10">Composed of three domains: the N-terminal N domain, which is responsible for interactions with the ribosome, the central G domain, which binds GTP, and the C-terminal M domain, which binds the RNA and the signal sequence of the RNC.</text>
</comment>
<evidence type="ECO:0000313" key="12">
    <source>
        <dbReference type="EMBL" id="PSB92381.1"/>
    </source>
</evidence>
<keyword evidence="4 10" id="KW-0378">Hydrolase</keyword>
<keyword evidence="6 10" id="KW-0342">GTP-binding</keyword>
<dbReference type="InterPro" id="IPR013822">
    <property type="entry name" value="Signal_recog_particl_SRP54_hlx"/>
</dbReference>
<gene>
    <name evidence="10 12" type="primary">ffh</name>
    <name evidence="12" type="ORF">BZL35_00623</name>
</gene>
<accession>A0ABX5FFD4</accession>
<dbReference type="SUPFAM" id="SSF47446">
    <property type="entry name" value="Signal peptide-binding domain"/>
    <property type="match status" value="1"/>
</dbReference>
<comment type="caution">
    <text evidence="12">The sequence shown here is derived from an EMBL/GenBank/DDBJ whole genome shotgun (WGS) entry which is preliminary data.</text>
</comment>
<feature type="domain" description="SRP54-type proteins GTP-binding" evidence="11">
    <location>
        <begin position="272"/>
        <end position="285"/>
    </location>
</feature>
<keyword evidence="5 10" id="KW-0694">RNA-binding</keyword>
<dbReference type="HAMAP" id="MF_00306">
    <property type="entry name" value="SRP54"/>
    <property type="match status" value="1"/>
</dbReference>
<evidence type="ECO:0000256" key="10">
    <source>
        <dbReference type="HAMAP-Rule" id="MF_00306"/>
    </source>
</evidence>
<evidence type="ECO:0000256" key="6">
    <source>
        <dbReference type="ARBA" id="ARBA00023134"/>
    </source>
</evidence>
<evidence type="ECO:0000256" key="1">
    <source>
        <dbReference type="ARBA" id="ARBA00005450"/>
    </source>
</evidence>
<evidence type="ECO:0000256" key="9">
    <source>
        <dbReference type="ARBA" id="ARBA00048027"/>
    </source>
</evidence>
<comment type="subcellular location">
    <subcellularLocation>
        <location evidence="10">Cytoplasm</location>
    </subcellularLocation>
    <text evidence="10">The SRP-RNC complex is targeted to the cytoplasmic membrane.</text>
</comment>
<dbReference type="InterPro" id="IPR003593">
    <property type="entry name" value="AAA+_ATPase"/>
</dbReference>
<evidence type="ECO:0000256" key="7">
    <source>
        <dbReference type="ARBA" id="ARBA00023135"/>
    </source>
</evidence>
<evidence type="ECO:0000256" key="8">
    <source>
        <dbReference type="ARBA" id="ARBA00023274"/>
    </source>
</evidence>
<name>A0ABX5FFD4_9BURK</name>
<dbReference type="SMART" id="SM00962">
    <property type="entry name" value="SRP54"/>
    <property type="match status" value="1"/>
</dbReference>
<dbReference type="SUPFAM" id="SSF47364">
    <property type="entry name" value="Domain of the SRP/SRP receptor G-proteins"/>
    <property type="match status" value="1"/>
</dbReference>
<comment type="function">
    <text evidence="10">Involved in targeting and insertion of nascent membrane proteins into the cytoplasmic membrane. Binds to the hydrophobic signal sequence of the ribosome-nascent chain (RNC) as it emerges from the ribosomes. The SRP-RNC complex is then targeted to the cytoplasmic membrane where it interacts with the SRP receptor FtsY. Interaction with FtsY leads to the transfer of the RNC complex to the Sec translocase for insertion into the membrane, the hydrolysis of GTP by both Ffh and FtsY, and the dissociation of the SRP-FtsY complex into the individual components.</text>
</comment>
<comment type="subunit">
    <text evidence="10">Part of the signal recognition particle protein translocation system, which is composed of SRP and FtsY. SRP is a ribonucleoprotein composed of Ffh and a 4.5S RNA molecule.</text>
</comment>
<dbReference type="Pfam" id="PF02978">
    <property type="entry name" value="SRP_SPB"/>
    <property type="match status" value="1"/>
</dbReference>
<dbReference type="InterPro" id="IPR036891">
    <property type="entry name" value="Signal_recog_part_SRP54_M_sf"/>
</dbReference>
<dbReference type="InterPro" id="IPR000897">
    <property type="entry name" value="SRP54_GTPase_dom"/>
</dbReference>
<keyword evidence="8 10" id="KW-0687">Ribonucleoprotein</keyword>
<dbReference type="InterPro" id="IPR004780">
    <property type="entry name" value="SRP"/>
</dbReference>
<dbReference type="Gene3D" id="1.10.260.30">
    <property type="entry name" value="Signal recognition particle, SRP54 subunit, M-domain"/>
    <property type="match status" value="1"/>
</dbReference>
<dbReference type="NCBIfam" id="TIGR00959">
    <property type="entry name" value="ffh"/>
    <property type="match status" value="1"/>
</dbReference>
<organism evidence="12 13">
    <name type="scientific">Candidatus Pandoraea novymonadis</name>
    <dbReference type="NCBI Taxonomy" id="1808959"/>
    <lineage>
        <taxon>Bacteria</taxon>
        <taxon>Pseudomonadati</taxon>
        <taxon>Pseudomonadota</taxon>
        <taxon>Betaproteobacteria</taxon>
        <taxon>Burkholderiales</taxon>
        <taxon>Burkholderiaceae</taxon>
        <taxon>Pandoraea</taxon>
    </lineage>
</organism>
<dbReference type="Proteomes" id="UP000242660">
    <property type="component" value="Unassembled WGS sequence"/>
</dbReference>
<protein>
    <recommendedName>
        <fullName evidence="10">Signal recognition particle protein</fullName>
        <ecNumber evidence="10">3.6.5.4</ecNumber>
    </recommendedName>
    <alternativeName>
        <fullName evidence="10">Fifty-four homolog</fullName>
    </alternativeName>
</protein>
<evidence type="ECO:0000256" key="3">
    <source>
        <dbReference type="ARBA" id="ARBA00022741"/>
    </source>
</evidence>
<feature type="binding site" evidence="10">
    <location>
        <begin position="193"/>
        <end position="197"/>
    </location>
    <ligand>
        <name>GTP</name>
        <dbReference type="ChEBI" id="CHEBI:37565"/>
    </ligand>
</feature>
<dbReference type="PANTHER" id="PTHR11564">
    <property type="entry name" value="SIGNAL RECOGNITION PARTICLE 54K PROTEIN SRP54"/>
    <property type="match status" value="1"/>
</dbReference>
<comment type="catalytic activity">
    <reaction evidence="9 10">
        <text>GTP + H2O = GDP + phosphate + H(+)</text>
        <dbReference type="Rhea" id="RHEA:19669"/>
        <dbReference type="ChEBI" id="CHEBI:15377"/>
        <dbReference type="ChEBI" id="CHEBI:15378"/>
        <dbReference type="ChEBI" id="CHEBI:37565"/>
        <dbReference type="ChEBI" id="CHEBI:43474"/>
        <dbReference type="ChEBI" id="CHEBI:58189"/>
        <dbReference type="EC" id="3.6.5.4"/>
    </reaction>
</comment>
<dbReference type="Pfam" id="PF00448">
    <property type="entry name" value="SRP54"/>
    <property type="match status" value="1"/>
</dbReference>
<keyword evidence="3 10" id="KW-0547">Nucleotide-binding</keyword>
<dbReference type="SUPFAM" id="SSF52540">
    <property type="entry name" value="P-loop containing nucleoside triphosphate hydrolases"/>
    <property type="match status" value="1"/>
</dbReference>
<dbReference type="Gene3D" id="3.40.50.300">
    <property type="entry name" value="P-loop containing nucleotide triphosphate hydrolases"/>
    <property type="match status" value="1"/>
</dbReference>
<dbReference type="InterPro" id="IPR042101">
    <property type="entry name" value="SRP54_N_sf"/>
</dbReference>
<evidence type="ECO:0000256" key="2">
    <source>
        <dbReference type="ARBA" id="ARBA00022490"/>
    </source>
</evidence>
<feature type="binding site" evidence="10">
    <location>
        <begin position="251"/>
        <end position="254"/>
    </location>
    <ligand>
        <name>GTP</name>
        <dbReference type="ChEBI" id="CHEBI:37565"/>
    </ligand>
</feature>
<dbReference type="InterPro" id="IPR036225">
    <property type="entry name" value="SRP/SRP_N"/>
</dbReference>
<keyword evidence="13" id="KW-1185">Reference proteome</keyword>
<dbReference type="Gene3D" id="1.20.120.140">
    <property type="entry name" value="Signal recognition particle SRP54, nucleotide-binding domain"/>
    <property type="match status" value="1"/>
</dbReference>
<dbReference type="PROSITE" id="PS00300">
    <property type="entry name" value="SRP54"/>
    <property type="match status" value="1"/>
</dbReference>
<keyword evidence="7 10" id="KW-0733">Signal recognition particle</keyword>
<evidence type="ECO:0000256" key="4">
    <source>
        <dbReference type="ARBA" id="ARBA00022801"/>
    </source>
</evidence>
<evidence type="ECO:0000256" key="5">
    <source>
        <dbReference type="ARBA" id="ARBA00022884"/>
    </source>
</evidence>
<dbReference type="CDD" id="cd18539">
    <property type="entry name" value="SRP_G"/>
    <property type="match status" value="1"/>
</dbReference>